<keyword evidence="6 7" id="KW-0472">Membrane</keyword>
<name>A0A1H9D651_9BACI</name>
<feature type="transmembrane region" description="Helical" evidence="7">
    <location>
        <begin position="395"/>
        <end position="413"/>
    </location>
</feature>
<gene>
    <name evidence="8" type="ORF">SAMN05216362_10693</name>
</gene>
<dbReference type="PANTHER" id="PTHR42810">
    <property type="entry name" value="PURINE PERMEASE C1399.01C-RELATED"/>
    <property type="match status" value="1"/>
</dbReference>
<protein>
    <submittedName>
        <fullName evidence="8">Xanthine/uracil permease</fullName>
    </submittedName>
</protein>
<comment type="similarity">
    <text evidence="2">Belongs to the nucleobase:cation symporter-2 (NCS2) (TC 2.A.40) family.</text>
</comment>
<keyword evidence="4 7" id="KW-0812">Transmembrane</keyword>
<feature type="transmembrane region" description="Helical" evidence="7">
    <location>
        <begin position="6"/>
        <end position="26"/>
    </location>
</feature>
<feature type="transmembrane region" description="Helical" evidence="7">
    <location>
        <begin position="337"/>
        <end position="354"/>
    </location>
</feature>
<dbReference type="EMBL" id="FOES01000006">
    <property type="protein sequence ID" value="SEQ08914.1"/>
    <property type="molecule type" value="Genomic_DNA"/>
</dbReference>
<evidence type="ECO:0000256" key="3">
    <source>
        <dbReference type="ARBA" id="ARBA00022448"/>
    </source>
</evidence>
<dbReference type="Proteomes" id="UP000199427">
    <property type="component" value="Unassembled WGS sequence"/>
</dbReference>
<feature type="transmembrane region" description="Helical" evidence="7">
    <location>
        <begin position="116"/>
        <end position="136"/>
    </location>
</feature>
<evidence type="ECO:0000313" key="8">
    <source>
        <dbReference type="EMBL" id="SEQ08914.1"/>
    </source>
</evidence>
<dbReference type="AlphaFoldDB" id="A0A1H9D651"/>
<feature type="transmembrane region" description="Helical" evidence="7">
    <location>
        <begin position="157"/>
        <end position="176"/>
    </location>
</feature>
<feature type="transmembrane region" description="Helical" evidence="7">
    <location>
        <begin position="33"/>
        <end position="53"/>
    </location>
</feature>
<feature type="transmembrane region" description="Helical" evidence="7">
    <location>
        <begin position="92"/>
        <end position="110"/>
    </location>
</feature>
<keyword evidence="5 7" id="KW-1133">Transmembrane helix</keyword>
<evidence type="ECO:0000256" key="2">
    <source>
        <dbReference type="ARBA" id="ARBA00008821"/>
    </source>
</evidence>
<dbReference type="RefSeq" id="WP_091772941.1">
    <property type="nucleotide sequence ID" value="NZ_CAESCL010000020.1"/>
</dbReference>
<sequence length="428" mass="46403">MFSIIQWFIFLLANAVAIPIVIGSIFHMEAMEIMLLMQRTFFIIGLACFLQGWLGHKLQIVDGPAGLWVSTFAVFAASIGSTGAAGIEALQLLEMAMILTGVLLMIFGVFRLSGKVISYFTPLVTGVFLTLLTFQLSGTFLQGMFGISDQVQQAQMGGFSIALITFIAVLLFSNFFHGWVKSYAVLLGIALGWILFELLIDQPKETVSSQPWLSIPEWFAWGAPQFDWSIVPVAVLTGLILLSNIVASLSAATEVMDGKARFTVSQMNRGSFMLGVNHGISGVFSGVAVVPLASSAGFIQLTGEKRKSPFMWASLLLIIVAFFPPIISFLAGIPSPIANAALLATFVQLMGLGLRNLMAEELDQRRLTIITVSLLLGSGLMFIPSESFAQLPGTVRQVISNGMLVGTVLAVIFEQLWKKEDRNEVSST</sequence>
<dbReference type="GO" id="GO:0042907">
    <property type="term" value="F:xanthine transmembrane transporter activity"/>
    <property type="evidence" value="ECO:0007669"/>
    <property type="project" value="TreeGrafter"/>
</dbReference>
<feature type="transmembrane region" description="Helical" evidence="7">
    <location>
        <begin position="366"/>
        <end position="383"/>
    </location>
</feature>
<keyword evidence="9" id="KW-1185">Reference proteome</keyword>
<evidence type="ECO:0000313" key="9">
    <source>
        <dbReference type="Proteomes" id="UP000199427"/>
    </source>
</evidence>
<dbReference type="NCBIfam" id="NF037981">
    <property type="entry name" value="NCS2_1"/>
    <property type="match status" value="1"/>
</dbReference>
<dbReference type="Pfam" id="PF00860">
    <property type="entry name" value="Xan_ur_permease"/>
    <property type="match status" value="1"/>
</dbReference>
<feature type="transmembrane region" description="Helical" evidence="7">
    <location>
        <begin position="310"/>
        <end position="331"/>
    </location>
</feature>
<dbReference type="PANTHER" id="PTHR42810:SF1">
    <property type="entry name" value="PURINE PERMEASE YWDJ-RELATED"/>
    <property type="match status" value="1"/>
</dbReference>
<dbReference type="InterPro" id="IPR006043">
    <property type="entry name" value="NCS2"/>
</dbReference>
<evidence type="ECO:0000256" key="7">
    <source>
        <dbReference type="SAM" id="Phobius"/>
    </source>
</evidence>
<evidence type="ECO:0000256" key="4">
    <source>
        <dbReference type="ARBA" id="ARBA00022692"/>
    </source>
</evidence>
<evidence type="ECO:0000256" key="1">
    <source>
        <dbReference type="ARBA" id="ARBA00004141"/>
    </source>
</evidence>
<dbReference type="STRING" id="571933.SAMN05216362_10693"/>
<reference evidence="8 9" key="1">
    <citation type="submission" date="2016-10" db="EMBL/GenBank/DDBJ databases">
        <authorList>
            <person name="de Groot N.N."/>
        </authorList>
    </citation>
    <scope>NUCLEOTIDE SEQUENCE [LARGE SCALE GENOMIC DNA]</scope>
    <source>
        <strain evidence="8 9">DSM 21633</strain>
    </source>
</reference>
<feature type="transmembrane region" description="Helical" evidence="7">
    <location>
        <begin position="65"/>
        <end position="85"/>
    </location>
</feature>
<evidence type="ECO:0000256" key="5">
    <source>
        <dbReference type="ARBA" id="ARBA00022989"/>
    </source>
</evidence>
<accession>A0A1H9D651</accession>
<feature type="transmembrane region" description="Helical" evidence="7">
    <location>
        <begin position="182"/>
        <end position="200"/>
    </location>
</feature>
<keyword evidence="3" id="KW-0813">Transport</keyword>
<dbReference type="GO" id="GO:0005886">
    <property type="term" value="C:plasma membrane"/>
    <property type="evidence" value="ECO:0007669"/>
    <property type="project" value="TreeGrafter"/>
</dbReference>
<evidence type="ECO:0000256" key="6">
    <source>
        <dbReference type="ARBA" id="ARBA00023136"/>
    </source>
</evidence>
<organism evidence="8 9">
    <name type="scientific">Piscibacillus halophilus</name>
    <dbReference type="NCBI Taxonomy" id="571933"/>
    <lineage>
        <taxon>Bacteria</taxon>
        <taxon>Bacillati</taxon>
        <taxon>Bacillota</taxon>
        <taxon>Bacilli</taxon>
        <taxon>Bacillales</taxon>
        <taxon>Bacillaceae</taxon>
        <taxon>Piscibacillus</taxon>
    </lineage>
</organism>
<proteinExistence type="inferred from homology"/>
<dbReference type="OrthoDB" id="5597247at2"/>
<feature type="transmembrane region" description="Helical" evidence="7">
    <location>
        <begin position="272"/>
        <end position="298"/>
    </location>
</feature>
<feature type="transmembrane region" description="Helical" evidence="7">
    <location>
        <begin position="230"/>
        <end position="252"/>
    </location>
</feature>
<comment type="subcellular location">
    <subcellularLocation>
        <location evidence="1">Membrane</location>
        <topology evidence="1">Multi-pass membrane protein</topology>
    </subcellularLocation>
</comment>